<dbReference type="AlphaFoldDB" id="A0A1I6G9C6"/>
<dbReference type="STRING" id="400055.SAMN04490243_1439"/>
<sequence length="1254" mass="142526">MTAMLVSCATYSPKYAEGEGLPLPETSTTGATTTPAYRMFLIGDAGLSPADGPNPVLRRFKDRLGKNEAPALAVFLGDNIYPSGLPDPKDDPQHYAEAKYHLDAQLGTVSDFNGRTVFIPGNHDWYSEGVKGLKRQEKYVEDVLDEKDVFLPENGCPIEVEELSDSVVLIVVDSEWYITNWDRKPTINDDCEIKSRQVFLAELESEIKKYSERTILLALHHPMYSYGEHGGYFSFQQQLYPKKKVGPLPVLGSLINLVRTTGGVSPEDLYHKRYTDLRRRVRTLAQFGERVILASGHEHTLQFIREDGLQQIVSGAGAKKGSTNLSGGSLFSTGQRGYAVVDLMEDGQTDVRYYTVADSGEETLAYRTELFGPYQPPLVQGDISNYLPDSPQFQANARPTGTVSTAEASKSGSPKVKASIYTQEEIEKSGFYRKLWGERYREYYGRQVEVPVVAIDTLYGGLVPVRKGGGQQSKSLRLEHASGKQYVMRAMRKQAQQNLQAMVFQNQFVMGQLDNTVTENLLEDIYTGAHPYAPYALDLLMDSLDIYHTNPRLFYVPRQPALGRYNDDFGDELYMIEEHPSEGHEELASFGFAKDIESTRDMLEKLREDEKYRIDKESYIRARLFDMLVGDWDRHQDQWRWAEFKYSDSVVYKPIPRDRDQVFSILGDGWIGGVLTRLVPAVQKMEGFHEEIRNLRSFNTNPFPLDRILLSNSEREQWLAQARRIRSTLNSELIRKSLSAMPVEVQDERLEEIQRILLLRLEQLEAFAAEYHEILQREPLLFGTDKDDYFRVTGTPEKGVRVQAYRIIDGKPEKQFVDRVFYPEQTREIQIYGLDDKDEFEIDVPAGNRIRVRIIGGLGREKYSGGKGGRTTIFDFKSKKSDFGEGLRARKVLTDNYQINTFQPLQPSGDTNLWIPSLGFNPDDGFSLGASYSFMRMGFRRNPFTAKHSVSAGFFLATSGYDLRYTGEFAGLFGRWNLELETRYTSPNFTRNFFGFGNETENPDDELGLDYNRVRTRIFRFTPALRWRGPLGGSLRLGAGYERVTVEETTDRFVNTFYQDNGEESGLGFLNIFGAYSYENRNNPAFPTIGLGVGLEAGYTQRLEDSGNFGFVIPELSLDHKLNRSESLVLATRWKAHFNIGNGYEFYQGAQIGANDGPRSYRFQRFTGKTAYYQLTDLRWQFSRTRTGVLPVNPGIFAGFDYGRVWQPGDASSRWHNSYGGGFFINSLDVLNLNAALFHGADGFRFTFGFGFIF</sequence>
<dbReference type="GO" id="GO:0016787">
    <property type="term" value="F:hydrolase activity"/>
    <property type="evidence" value="ECO:0007669"/>
    <property type="project" value="InterPro"/>
</dbReference>
<dbReference type="EMBL" id="FOYQ01000001">
    <property type="protein sequence ID" value="SFR38802.1"/>
    <property type="molecule type" value="Genomic_DNA"/>
</dbReference>
<protein>
    <submittedName>
        <fullName evidence="2">Calcineurin-like phosphoesterase</fullName>
    </submittedName>
</protein>
<organism evidence="2 3">
    <name type="scientific">Robiginitalea myxolifaciens</name>
    <dbReference type="NCBI Taxonomy" id="400055"/>
    <lineage>
        <taxon>Bacteria</taxon>
        <taxon>Pseudomonadati</taxon>
        <taxon>Bacteroidota</taxon>
        <taxon>Flavobacteriia</taxon>
        <taxon>Flavobacteriales</taxon>
        <taxon>Flavobacteriaceae</taxon>
        <taxon>Robiginitalea</taxon>
    </lineage>
</organism>
<dbReference type="Pfam" id="PF00149">
    <property type="entry name" value="Metallophos"/>
    <property type="match status" value="1"/>
</dbReference>
<feature type="domain" description="Calcineurin-like phosphoesterase" evidence="1">
    <location>
        <begin position="41"/>
        <end position="234"/>
    </location>
</feature>
<dbReference type="InterPro" id="IPR029052">
    <property type="entry name" value="Metallo-depent_PP-like"/>
</dbReference>
<dbReference type="Proteomes" id="UP000199534">
    <property type="component" value="Unassembled WGS sequence"/>
</dbReference>
<dbReference type="SUPFAM" id="SSF56300">
    <property type="entry name" value="Metallo-dependent phosphatases"/>
    <property type="match status" value="1"/>
</dbReference>
<accession>A0A1I6G9C6</accession>
<evidence type="ECO:0000313" key="2">
    <source>
        <dbReference type="EMBL" id="SFR38802.1"/>
    </source>
</evidence>
<proteinExistence type="predicted"/>
<gene>
    <name evidence="2" type="ORF">SAMN04490243_1439</name>
</gene>
<keyword evidence="3" id="KW-1185">Reference proteome</keyword>
<evidence type="ECO:0000313" key="3">
    <source>
        <dbReference type="Proteomes" id="UP000199534"/>
    </source>
</evidence>
<dbReference type="OrthoDB" id="333971at2"/>
<dbReference type="InterPro" id="IPR004843">
    <property type="entry name" value="Calcineurin-like_PHP"/>
</dbReference>
<dbReference type="Gene3D" id="3.60.21.10">
    <property type="match status" value="1"/>
</dbReference>
<evidence type="ECO:0000259" key="1">
    <source>
        <dbReference type="Pfam" id="PF00149"/>
    </source>
</evidence>
<reference evidence="2 3" key="1">
    <citation type="submission" date="2016-10" db="EMBL/GenBank/DDBJ databases">
        <authorList>
            <person name="de Groot N.N."/>
        </authorList>
    </citation>
    <scope>NUCLEOTIDE SEQUENCE [LARGE SCALE GENOMIC DNA]</scope>
    <source>
        <strain evidence="2 3">DSM 21019</strain>
    </source>
</reference>
<name>A0A1I6G9C6_9FLAO</name>